<feature type="binding site" evidence="7">
    <location>
        <position position="170"/>
    </location>
    <ligand>
        <name>L-aspartate</name>
        <dbReference type="ChEBI" id="CHEBI:29991"/>
    </ligand>
</feature>
<dbReference type="Proteomes" id="UP000294599">
    <property type="component" value="Unassembled WGS sequence"/>
</dbReference>
<feature type="binding site" evidence="7">
    <location>
        <position position="58"/>
    </location>
    <ligand>
        <name>carbamoyl phosphate</name>
        <dbReference type="ChEBI" id="CHEBI:58228"/>
    </ligand>
</feature>
<feature type="binding site" evidence="7">
    <location>
        <position position="85"/>
    </location>
    <ligand>
        <name>L-aspartate</name>
        <dbReference type="ChEBI" id="CHEBI:29991"/>
    </ligand>
</feature>
<evidence type="ECO:0000259" key="8">
    <source>
        <dbReference type="Pfam" id="PF00185"/>
    </source>
</evidence>
<evidence type="ECO:0000256" key="5">
    <source>
        <dbReference type="ARBA" id="ARBA00043884"/>
    </source>
</evidence>
<evidence type="ECO:0000256" key="4">
    <source>
        <dbReference type="ARBA" id="ARBA00022975"/>
    </source>
</evidence>
<dbReference type="InterPro" id="IPR036901">
    <property type="entry name" value="Asp/Orn_carbamoylTrfase_sf"/>
</dbReference>
<dbReference type="UniPathway" id="UPA00070">
    <property type="reaction ID" value="UER00116"/>
</dbReference>
<feature type="binding site" evidence="7">
    <location>
        <position position="225"/>
    </location>
    <ligand>
        <name>L-aspartate</name>
        <dbReference type="ChEBI" id="CHEBI:29991"/>
    </ligand>
</feature>
<dbReference type="GO" id="GO:0044205">
    <property type="term" value="P:'de novo' UMP biosynthetic process"/>
    <property type="evidence" value="ECO:0007669"/>
    <property type="project" value="UniProtKB-UniRule"/>
</dbReference>
<dbReference type="GO" id="GO:0004070">
    <property type="term" value="F:aspartate carbamoyltransferase activity"/>
    <property type="evidence" value="ECO:0007669"/>
    <property type="project" value="UniProtKB-UniRule"/>
</dbReference>
<comment type="similarity">
    <text evidence="2 7">Belongs to the aspartate/ornithine carbamoyltransferase superfamily. ATCase family.</text>
</comment>
<dbReference type="PRINTS" id="PR00101">
    <property type="entry name" value="ATCASE"/>
</dbReference>
<feature type="binding site" evidence="7">
    <location>
        <position position="107"/>
    </location>
    <ligand>
        <name>carbamoyl phosphate</name>
        <dbReference type="ChEBI" id="CHEBI:58228"/>
    </ligand>
</feature>
<evidence type="ECO:0000256" key="3">
    <source>
        <dbReference type="ARBA" id="ARBA00022679"/>
    </source>
</evidence>
<keyword evidence="4 7" id="KW-0665">Pyrimidine biosynthesis</keyword>
<dbReference type="Pfam" id="PF02729">
    <property type="entry name" value="OTCace_N"/>
    <property type="match status" value="1"/>
</dbReference>
<evidence type="ECO:0000313" key="10">
    <source>
        <dbReference type="EMBL" id="TCT00648.1"/>
    </source>
</evidence>
<organism evidence="10 11">
    <name type="scientific">Pseudofulvimonas gallinarii</name>
    <dbReference type="NCBI Taxonomy" id="634155"/>
    <lineage>
        <taxon>Bacteria</taxon>
        <taxon>Pseudomonadati</taxon>
        <taxon>Pseudomonadota</taxon>
        <taxon>Gammaproteobacteria</taxon>
        <taxon>Lysobacterales</taxon>
        <taxon>Rhodanobacteraceae</taxon>
        <taxon>Pseudofulvimonas</taxon>
    </lineage>
</organism>
<feature type="binding site" evidence="7">
    <location>
        <position position="266"/>
    </location>
    <ligand>
        <name>carbamoyl phosphate</name>
        <dbReference type="ChEBI" id="CHEBI:58228"/>
    </ligand>
</feature>
<gene>
    <name evidence="7" type="primary">pyrB</name>
    <name evidence="10" type="ORF">EDC25_10212</name>
</gene>
<keyword evidence="3 7" id="KW-0808">Transferase</keyword>
<dbReference type="Pfam" id="PF00185">
    <property type="entry name" value="OTCace"/>
    <property type="match status" value="1"/>
</dbReference>
<comment type="caution">
    <text evidence="10">The sequence shown here is derived from an EMBL/GenBank/DDBJ whole genome shotgun (WGS) entry which is preliminary data.</text>
</comment>
<dbReference type="EMBL" id="SMAF01000002">
    <property type="protein sequence ID" value="TCT00648.1"/>
    <property type="molecule type" value="Genomic_DNA"/>
</dbReference>
<dbReference type="NCBIfam" id="TIGR00670">
    <property type="entry name" value="asp_carb_tr"/>
    <property type="match status" value="1"/>
</dbReference>
<dbReference type="GO" id="GO:0006520">
    <property type="term" value="P:amino acid metabolic process"/>
    <property type="evidence" value="ECO:0007669"/>
    <property type="project" value="InterPro"/>
</dbReference>
<feature type="domain" description="Aspartate/ornithine carbamoyltransferase carbamoyl-P binding" evidence="9">
    <location>
        <begin position="5"/>
        <end position="149"/>
    </location>
</feature>
<sequence>MTDLRQLTDIDVLDRAGALALLDRADALHGHATARAPALDRLAGRTVVNLFFENSTRTRTSFSLAARRLGAEVIDFNAHTSSTAKGESLVDTWRTLDAMGCHAYVIRHGSDDAVAELAKVAGPEVAIVNAGSGASAHPTQALLDAMTIRHHKGDWSGLRVLIVGDIRHSRVARSNIKLLRLLGVGELRTAAPPSLRAADLSDPDIVHFDALGPALEGCDVVMTLRLQKERMQGANIPDGEHYFRQWGLTPERLALAKPDAIVMHPGPMNRGTEIDGAVADGPQSVILEQVGNGVAIRMAVLETVLGAA</sequence>
<evidence type="ECO:0000256" key="7">
    <source>
        <dbReference type="HAMAP-Rule" id="MF_00001"/>
    </source>
</evidence>
<dbReference type="InterPro" id="IPR002082">
    <property type="entry name" value="Asp_carbamoyltransf"/>
</dbReference>
<dbReference type="PANTHER" id="PTHR45753">
    <property type="entry name" value="ORNITHINE CARBAMOYLTRANSFERASE, MITOCHONDRIAL"/>
    <property type="match status" value="1"/>
</dbReference>
<comment type="function">
    <text evidence="5 7">Catalyzes the condensation of carbamoyl phosphate and aspartate to form carbamoyl aspartate and inorganic phosphate, the committed step in the de novo pyrimidine nucleotide biosynthesis pathway.</text>
</comment>
<feature type="binding site" evidence="7">
    <location>
        <position position="140"/>
    </location>
    <ligand>
        <name>carbamoyl phosphate</name>
        <dbReference type="ChEBI" id="CHEBI:58228"/>
    </ligand>
</feature>
<dbReference type="Gene3D" id="3.40.50.1370">
    <property type="entry name" value="Aspartate/ornithine carbamoyltransferase"/>
    <property type="match status" value="2"/>
</dbReference>
<evidence type="ECO:0000313" key="11">
    <source>
        <dbReference type="Proteomes" id="UP000294599"/>
    </source>
</evidence>
<dbReference type="EC" id="2.1.3.2" evidence="7"/>
<keyword evidence="11" id="KW-1185">Reference proteome</keyword>
<dbReference type="RefSeq" id="WP_123520984.1">
    <property type="nucleotide sequence ID" value="NZ_JBHLWF010000013.1"/>
</dbReference>
<evidence type="ECO:0000256" key="2">
    <source>
        <dbReference type="ARBA" id="ARBA00008896"/>
    </source>
</evidence>
<dbReference type="PROSITE" id="PS00097">
    <property type="entry name" value="CARBAMOYLTRANSFERASE"/>
    <property type="match status" value="1"/>
</dbReference>
<name>A0A4S3KSB4_9GAMM</name>
<dbReference type="OrthoDB" id="9802587at2"/>
<dbReference type="SUPFAM" id="SSF53671">
    <property type="entry name" value="Aspartate/ornithine carbamoyltransferase"/>
    <property type="match status" value="1"/>
</dbReference>
<accession>A0A4S3KSB4</accession>
<dbReference type="PANTHER" id="PTHR45753:SF6">
    <property type="entry name" value="ASPARTATE CARBAMOYLTRANSFERASE"/>
    <property type="match status" value="1"/>
</dbReference>
<dbReference type="NCBIfam" id="NF002032">
    <property type="entry name" value="PRK00856.1"/>
    <property type="match status" value="1"/>
</dbReference>
<dbReference type="HAMAP" id="MF_00001">
    <property type="entry name" value="Asp_carb_tr"/>
    <property type="match status" value="1"/>
</dbReference>
<dbReference type="InterPro" id="IPR006131">
    <property type="entry name" value="Asp_carbamoyltransf_Asp/Orn-bd"/>
</dbReference>
<dbReference type="GO" id="GO:0006207">
    <property type="term" value="P:'de novo' pyrimidine nucleobase biosynthetic process"/>
    <property type="evidence" value="ECO:0007669"/>
    <property type="project" value="InterPro"/>
</dbReference>
<dbReference type="InterPro" id="IPR006130">
    <property type="entry name" value="Asp/Orn_carbamoylTrfase"/>
</dbReference>
<dbReference type="GO" id="GO:0005829">
    <property type="term" value="C:cytosol"/>
    <property type="evidence" value="ECO:0007669"/>
    <property type="project" value="TreeGrafter"/>
</dbReference>
<reference evidence="10 11" key="1">
    <citation type="submission" date="2019-03" db="EMBL/GenBank/DDBJ databases">
        <title>Genomic Encyclopedia of Type Strains, Phase IV (KMG-IV): sequencing the most valuable type-strain genomes for metagenomic binning, comparative biology and taxonomic classification.</title>
        <authorList>
            <person name="Goeker M."/>
        </authorList>
    </citation>
    <scope>NUCLEOTIDE SEQUENCE [LARGE SCALE GENOMIC DNA]</scope>
    <source>
        <strain evidence="10 11">DSM 21944</strain>
    </source>
</reference>
<dbReference type="GO" id="GO:0016597">
    <property type="term" value="F:amino acid binding"/>
    <property type="evidence" value="ECO:0007669"/>
    <property type="project" value="InterPro"/>
</dbReference>
<comment type="catalytic activity">
    <reaction evidence="6 7">
        <text>carbamoyl phosphate + L-aspartate = N-carbamoyl-L-aspartate + phosphate + H(+)</text>
        <dbReference type="Rhea" id="RHEA:20013"/>
        <dbReference type="ChEBI" id="CHEBI:15378"/>
        <dbReference type="ChEBI" id="CHEBI:29991"/>
        <dbReference type="ChEBI" id="CHEBI:32814"/>
        <dbReference type="ChEBI" id="CHEBI:43474"/>
        <dbReference type="ChEBI" id="CHEBI:58228"/>
        <dbReference type="EC" id="2.1.3.2"/>
    </reaction>
</comment>
<protein>
    <recommendedName>
        <fullName evidence="7">Aspartate carbamoyltransferase</fullName>
        <ecNumber evidence="7">2.1.3.2</ecNumber>
    </recommendedName>
    <alternativeName>
        <fullName evidence="7">Aspartate transcarbamylase</fullName>
        <shortName evidence="7">ATCase</shortName>
    </alternativeName>
</protein>
<comment type="pathway">
    <text evidence="1 7">Pyrimidine metabolism; UMP biosynthesis via de novo pathway; (S)-dihydroorotate from bicarbonate: step 2/3.</text>
</comment>
<dbReference type="AlphaFoldDB" id="A0A4S3KSB4"/>
<evidence type="ECO:0000256" key="6">
    <source>
        <dbReference type="ARBA" id="ARBA00048859"/>
    </source>
</evidence>
<dbReference type="PRINTS" id="PR00100">
    <property type="entry name" value="AOTCASE"/>
</dbReference>
<feature type="binding site" evidence="7">
    <location>
        <position position="267"/>
    </location>
    <ligand>
        <name>carbamoyl phosphate</name>
        <dbReference type="ChEBI" id="CHEBI:58228"/>
    </ligand>
</feature>
<proteinExistence type="inferred from homology"/>
<dbReference type="InterPro" id="IPR006132">
    <property type="entry name" value="Asp/Orn_carbamoyltranf_P-bd"/>
</dbReference>
<feature type="domain" description="Aspartate/ornithine carbamoyltransferase Asp/Orn-binding" evidence="8">
    <location>
        <begin position="157"/>
        <end position="303"/>
    </location>
</feature>
<feature type="binding site" evidence="7">
    <location>
        <position position="137"/>
    </location>
    <ligand>
        <name>carbamoyl phosphate</name>
        <dbReference type="ChEBI" id="CHEBI:58228"/>
    </ligand>
</feature>
<comment type="subunit">
    <text evidence="7">Heterododecamer (2C3:3R2) of six catalytic PyrB chains organized as two trimers (C3), and six regulatory PyrI chains organized as three dimers (R2).</text>
</comment>
<evidence type="ECO:0000259" key="9">
    <source>
        <dbReference type="Pfam" id="PF02729"/>
    </source>
</evidence>
<evidence type="ECO:0000256" key="1">
    <source>
        <dbReference type="ARBA" id="ARBA00004852"/>
    </source>
</evidence>
<feature type="binding site" evidence="7">
    <location>
        <position position="57"/>
    </location>
    <ligand>
        <name>carbamoyl phosphate</name>
        <dbReference type="ChEBI" id="CHEBI:58228"/>
    </ligand>
</feature>